<accession>A0A8A1UP17</accession>
<dbReference type="RefSeq" id="WP_139679696.1">
    <property type="nucleotide sequence ID" value="NZ_CP048261.1"/>
</dbReference>
<dbReference type="EMBL" id="CP048261">
    <property type="protein sequence ID" value="QST82273.1"/>
    <property type="molecule type" value="Genomic_DNA"/>
</dbReference>
<protein>
    <recommendedName>
        <fullName evidence="6">Gram-positive cocci surface proteins LPxTG domain-containing protein</fullName>
    </recommendedName>
</protein>
<name>A0A8A1UP17_STRR1</name>
<evidence type="ECO:0000256" key="3">
    <source>
        <dbReference type="SAM" id="SignalP"/>
    </source>
</evidence>
<keyword evidence="2" id="KW-0472">Membrane</keyword>
<gene>
    <name evidence="4" type="ORF">SRIM_020810</name>
</gene>
<evidence type="ECO:0000313" key="4">
    <source>
        <dbReference type="EMBL" id="QST82273.1"/>
    </source>
</evidence>
<feature type="region of interest" description="Disordered" evidence="1">
    <location>
        <begin position="65"/>
        <end position="247"/>
    </location>
</feature>
<feature type="transmembrane region" description="Helical" evidence="2">
    <location>
        <begin position="254"/>
        <end position="273"/>
    </location>
</feature>
<feature type="compositionally biased region" description="Low complexity" evidence="1">
    <location>
        <begin position="226"/>
        <end position="237"/>
    </location>
</feature>
<evidence type="ECO:0000256" key="1">
    <source>
        <dbReference type="SAM" id="MobiDB-lite"/>
    </source>
</evidence>
<feature type="chain" id="PRO_5032475651" description="Gram-positive cocci surface proteins LPxTG domain-containing protein" evidence="3">
    <location>
        <begin position="49"/>
        <end position="278"/>
    </location>
</feature>
<reference evidence="4" key="3">
    <citation type="journal article" date="2021" name="bioRxiv">
        <title>Bilateral symmetry of linear streptomycete chromosomes.</title>
        <authorList>
            <person name="Algora-Gallardo L."/>
            <person name="Schniete J.K."/>
            <person name="Mark D.R."/>
            <person name="Hunter I.S."/>
            <person name="Herron P.R."/>
        </authorList>
    </citation>
    <scope>NUCLEOTIDE SEQUENCE</scope>
    <source>
        <strain evidence="4">ATCC 10970</strain>
    </source>
</reference>
<dbReference type="AlphaFoldDB" id="A0A8A1UP17"/>
<feature type="signal peptide" evidence="3">
    <location>
        <begin position="1"/>
        <end position="48"/>
    </location>
</feature>
<evidence type="ECO:0008006" key="6">
    <source>
        <dbReference type="Google" id="ProtNLM"/>
    </source>
</evidence>
<reference evidence="4" key="1">
    <citation type="submission" date="2012-12" db="EMBL/GenBank/DDBJ databases">
        <authorList>
            <person name="Pethick F.E."/>
            <person name="MacFadyen A.C."/>
            <person name="Tang Z."/>
            <person name="Sangal V."/>
            <person name="Tze-Tze L."/>
            <person name="Chu J."/>
            <person name="Guo M."/>
            <person name="Kirby R."/>
            <person name="Hoskisson P.A."/>
            <person name="Herron P.R."/>
            <person name="Hunter I.S."/>
        </authorList>
    </citation>
    <scope>NUCLEOTIDE SEQUENCE</scope>
    <source>
        <strain evidence="4">ATCC 10970</strain>
    </source>
</reference>
<reference evidence="4" key="2">
    <citation type="submission" date="2020-01" db="EMBL/GenBank/DDBJ databases">
        <authorList>
            <person name="Algora L."/>
            <person name="Schniete J.K."/>
            <person name="MacFadyen A."/>
            <person name="Hoskisson P.A."/>
            <person name="Hunter I.S."/>
            <person name="Herron P.R."/>
        </authorList>
    </citation>
    <scope>NUCLEOTIDE SEQUENCE</scope>
    <source>
        <strain evidence="4">ATCC 10970</strain>
    </source>
</reference>
<sequence length="278" mass="28189">MRSISVDPAAGRQCRPRPLRLRPHRLRPHLAARLLVATALLSLPYATAATASAAAPRHGVLTHNVAGQARTLPDRNQGPGRPDDVDHAQPTESDADTDAGTPRPTTPLDALGRLVPIVPALPSPSGGPASGSGTDDPRPAFPPGTDPSANDLSADADAGPQNGHASRPPSPAASKAPGKPSPAPTRPRRSDLAGRLANRPYVPLPPLQAPSSSAAAARPHGPSRYAPGAVPGAASAAQRTPGTAAEQGNGVHRVLPLGAGMALTGLGLAFIALRLRRS</sequence>
<evidence type="ECO:0000256" key="2">
    <source>
        <dbReference type="SAM" id="Phobius"/>
    </source>
</evidence>
<feature type="compositionally biased region" description="Low complexity" evidence="1">
    <location>
        <begin position="209"/>
        <end position="219"/>
    </location>
</feature>
<dbReference type="Proteomes" id="UP000011074">
    <property type="component" value="Chromosome"/>
</dbReference>
<feature type="compositionally biased region" description="Low complexity" evidence="1">
    <location>
        <begin position="123"/>
        <end position="133"/>
    </location>
</feature>
<feature type="region of interest" description="Disordered" evidence="1">
    <location>
        <begin position="1"/>
        <end position="21"/>
    </location>
</feature>
<organism evidence="4 5">
    <name type="scientific">Streptomyces rimosus subsp. rimosus (strain ATCC 10970 / DSM 40260 / JCM 4667 / NRRL 2234)</name>
    <dbReference type="NCBI Taxonomy" id="1265868"/>
    <lineage>
        <taxon>Bacteria</taxon>
        <taxon>Bacillati</taxon>
        <taxon>Actinomycetota</taxon>
        <taxon>Actinomycetes</taxon>
        <taxon>Kitasatosporales</taxon>
        <taxon>Streptomycetaceae</taxon>
        <taxon>Streptomyces</taxon>
    </lineage>
</organism>
<dbReference type="GeneID" id="66856451"/>
<keyword evidence="2" id="KW-0812">Transmembrane</keyword>
<keyword evidence="2" id="KW-1133">Transmembrane helix</keyword>
<keyword evidence="3" id="KW-0732">Signal</keyword>
<evidence type="ECO:0000313" key="5">
    <source>
        <dbReference type="Proteomes" id="UP000011074"/>
    </source>
</evidence>
<proteinExistence type="predicted"/>